<proteinExistence type="inferred from homology"/>
<sequence length="2066" mass="228614">MVLDEQDTVLGLFAGPVICWPDHIAVDDGRKGSRTYRQLDEESTDLAASLKANGVRPGHIVPIVTTTCIQMVVGILGIMKAGAVYVPIDRERCPRHRIEYVINKSQAKIVLYTGTEFSAGQARAIRLPIASAPPDYNEQVASRIDDVLAIIFTSGTTNEPKGVRVRSSSVARFVTSPGFNYDVTPADRVLLVLSVGFDACMGTMFNTLCNGGTLVLADSDSLAERARESSIIIATPSILAALGPPIPAKYSKLRRIVLGGETASEHLLDLWDSIHVPIWIAYGPTEATCAVLTQRLQRDPQTGRFSPTRLGHPIPGSTIMLLNPTDDSLITELKTPGEIGIAGPCLSAGYLDDEIQTSEKFIHLGGHTTYRTGDIAEWVDNMDGTRILQFHGREDRLIKNRGFLVNLDQDVDQGIIRSCPSVQAAYSLKVNGILCTAIVSPQLDTGEVLTTWKSAALPYAVPDHFIRLPKLPLSSNGKVDPHQLSSIMEKRLQKPRKAQRSKTSFSQLNQTPKQIVLAWFQDEMKVPSTEIDLNASCVSMGVSSLAAVNLSSFCRQGGYAISVADILEAPSLKEVFARCKAPLTAPSSKFSSEQTGLVTHSTLSPLQHKMVLETKVDPRVNYAQHISYYRTQDISRIKKAWETVTRAEPIFRTVFTEGESDITQQVVTESQFHWEEQAVRTSQQVKNLQDGIIRRTALGMSGLVLHHEGSELPRGESMVVWTTHRALLDGFSSLLLLKKLDLALQGHEIKPSIPFAQTGKDLHQLRERIKNDALRFWDDRQNELLESKGEFNIPDTVSQDRRGPVNIEYVHPEPVDRVQLNQSAKRLDVTSASILHAAWALLVSLYSNSSQVMFGMVLSGRDLPFTWAPSVIGPLINQLPYNCAIKRQMAVSTFVQLVHKDIREYARFQLFESPVGTPPITTMLVVQDNDMRRPSVILPPLREPRMRESTSLPLVMEVQSAGGMRLVYRSDRFTAPTIQDVAAIFQNIVHLLTSTDDRLTVGHCLHHSLPPPMHHTLLQLGNTDRPESRVTNAGPTLGSIFRNTVSQHPDLIAVTKDTSSITYRQLLDSAQRVASAVLSHARPGDAIAVIADRSINWIIGVWAAVLGHTAYCPIDASFPIDYQVSLVMQSRAPLVLFPSSEQRRRGRFQGVTAVATEEVLQTAKIPIMRSWPTQKPSDVAYVCFTSGSTGVPKGVKCLHRGLVALQSREEYRIFSRPGRRIAQFLSPGFGGCVFEVFGTLCYGATLVLRAKDDDMLSHLAQVDATILTPSVAAEMVPWHFPNIKFVYFAGEPATEPIVARWWSPERKLYNAYGSTEATVMNTLGRLAPDLPICLGSPVPSSRLYILNDDGDLVPPNTVGHIHIAGVQVSDGYINTTLPKQNEFQQDPFVDGHERMYRTGDLGHFDHEGNLWYCSRKDRQVKVRGYRVNLDDIAHAVYRLVPTVRKAVAVLREDSTIVLVVCPGRVDEAGIREALRTSLPPHYQPSQIQILDKMPTTKNGKMDLQALKKVNPRRDSGSKPDTRIHALNGTARAIAEAWKRILSLEPSANINGEDDFFKLGGDSISMLKLARELNDTFQIRVTVRDVVLRSVLRDLAALVDALPKASLSPEEAQGKNTRRLGTTGLSPPETLWVHYYATSECQSAFNVPFYASLSPRVDLHRLASSVEETLNRHRILRTRIKRTRNGNMRTISDQPIEVAYETTIDVGEWISEPFQLGQGLVRAAMTKDTLLLNFSHLLCDNDTLTHLLQEIGNLYHGKRIPAVKREYFDEEPWSFPVPLPKELEAFWSAHLTGLEVPRSLAAQRARSYRGASVQSIIPASSAKRLRKTCADCHVSLRHFALGVVAITLQTLANTRDVVLGCPYINRSNEAGADTIGLHLEPLPLRFRVADSSESTQTVEHLLRAVGTTAQSAVAHAVPWHALLALLGLPFPSTHEAVFDCAVTFREERSVEDGQQLPDIDGLVPHPVSPDGAIFALLFEWRFTADEQGVSLRLGYNTDLLTHPLMDALVQVLCVALDNMLDLNLTQTRLRHVLRQALDDACLRAGVEPHSVRDLARRSLIGAVPVDV</sequence>
<dbReference type="PROSITE" id="PS00455">
    <property type="entry name" value="AMP_BINDING"/>
    <property type="match status" value="1"/>
</dbReference>
<dbReference type="InterPro" id="IPR023213">
    <property type="entry name" value="CAT-like_dom_sf"/>
</dbReference>
<dbReference type="InterPro" id="IPR036736">
    <property type="entry name" value="ACP-like_sf"/>
</dbReference>
<evidence type="ECO:0000256" key="4">
    <source>
        <dbReference type="ARBA" id="ARBA00029454"/>
    </source>
</evidence>
<feature type="domain" description="Carrier" evidence="5">
    <location>
        <begin position="1524"/>
        <end position="1602"/>
    </location>
</feature>
<dbReference type="OrthoDB" id="416786at2759"/>
<dbReference type="VEuPathDB" id="FungiDB:BO72DRAFT_521203"/>
<dbReference type="Pfam" id="PF00668">
    <property type="entry name" value="Condensation"/>
    <property type="match status" value="2"/>
</dbReference>
<dbReference type="GO" id="GO:0016874">
    <property type="term" value="F:ligase activity"/>
    <property type="evidence" value="ECO:0007669"/>
    <property type="project" value="UniProtKB-KW"/>
</dbReference>
<dbReference type="InterPro" id="IPR009081">
    <property type="entry name" value="PP-bd_ACP"/>
</dbReference>
<dbReference type="InterPro" id="IPR001242">
    <property type="entry name" value="Condensation_dom"/>
</dbReference>
<dbReference type="Gene3D" id="3.30.559.30">
    <property type="entry name" value="Nonribosomal peptide synthetase, condensation domain"/>
    <property type="match status" value="2"/>
</dbReference>
<dbReference type="PANTHER" id="PTHR45527">
    <property type="entry name" value="NONRIBOSOMAL PEPTIDE SYNTHETASE"/>
    <property type="match status" value="1"/>
</dbReference>
<protein>
    <submittedName>
        <fullName evidence="6">Acetyl-CoA synthetase-like protein</fullName>
    </submittedName>
</protein>
<name>A0A8G1RKQ2_9EURO</name>
<dbReference type="PROSITE" id="PS00012">
    <property type="entry name" value="PHOSPHOPANTETHEINE"/>
    <property type="match status" value="1"/>
</dbReference>
<dbReference type="InterPro" id="IPR020845">
    <property type="entry name" value="AMP-binding_CS"/>
</dbReference>
<keyword evidence="2" id="KW-0597">Phosphoprotein</keyword>
<dbReference type="Gene3D" id="1.10.1200.10">
    <property type="entry name" value="ACP-like"/>
    <property type="match status" value="2"/>
</dbReference>
<dbReference type="Gene3D" id="3.30.300.30">
    <property type="match status" value="2"/>
</dbReference>
<dbReference type="PANTHER" id="PTHR45527:SF11">
    <property type="entry name" value="NONRIBOSOMAL PEPTIDE SYNTHETASE 5"/>
    <property type="match status" value="1"/>
</dbReference>
<comment type="similarity">
    <text evidence="4">Belongs to the NRP synthetase family.</text>
</comment>
<dbReference type="Gene3D" id="3.40.50.12780">
    <property type="entry name" value="N-terminal domain of ligase-like"/>
    <property type="match status" value="2"/>
</dbReference>
<dbReference type="GO" id="GO:0005737">
    <property type="term" value="C:cytoplasm"/>
    <property type="evidence" value="ECO:0007669"/>
    <property type="project" value="TreeGrafter"/>
</dbReference>
<gene>
    <name evidence="6" type="ORF">BO72DRAFT_521203</name>
</gene>
<dbReference type="InterPro" id="IPR042099">
    <property type="entry name" value="ANL_N_sf"/>
</dbReference>
<dbReference type="GO" id="GO:0043041">
    <property type="term" value="P:amino acid activation for nonribosomal peptide biosynthetic process"/>
    <property type="evidence" value="ECO:0007669"/>
    <property type="project" value="TreeGrafter"/>
</dbReference>
<keyword evidence="3" id="KW-0436">Ligase</keyword>
<accession>A0A8G1RKQ2</accession>
<dbReference type="Pfam" id="PF00550">
    <property type="entry name" value="PP-binding"/>
    <property type="match status" value="2"/>
</dbReference>
<dbReference type="GO" id="GO:0031177">
    <property type="term" value="F:phosphopantetheine binding"/>
    <property type="evidence" value="ECO:0007669"/>
    <property type="project" value="TreeGrafter"/>
</dbReference>
<dbReference type="Gene3D" id="3.30.559.10">
    <property type="entry name" value="Chloramphenicol acetyltransferase-like domain"/>
    <property type="match status" value="2"/>
</dbReference>
<dbReference type="EMBL" id="KZ824699">
    <property type="protein sequence ID" value="RAK72246.1"/>
    <property type="molecule type" value="Genomic_DNA"/>
</dbReference>
<evidence type="ECO:0000256" key="1">
    <source>
        <dbReference type="ARBA" id="ARBA00022450"/>
    </source>
</evidence>
<evidence type="ECO:0000259" key="5">
    <source>
        <dbReference type="PROSITE" id="PS50075"/>
    </source>
</evidence>
<dbReference type="InterPro" id="IPR006162">
    <property type="entry name" value="Ppantetheine_attach_site"/>
</dbReference>
<evidence type="ECO:0000313" key="7">
    <source>
        <dbReference type="Proteomes" id="UP000249789"/>
    </source>
</evidence>
<dbReference type="Pfam" id="PF00501">
    <property type="entry name" value="AMP-binding"/>
    <property type="match status" value="2"/>
</dbReference>
<evidence type="ECO:0000256" key="3">
    <source>
        <dbReference type="ARBA" id="ARBA00022598"/>
    </source>
</evidence>
<dbReference type="GO" id="GO:0044550">
    <property type="term" value="P:secondary metabolite biosynthetic process"/>
    <property type="evidence" value="ECO:0007669"/>
    <property type="project" value="TreeGrafter"/>
</dbReference>
<dbReference type="InterPro" id="IPR000873">
    <property type="entry name" value="AMP-dep_synth/lig_dom"/>
</dbReference>
<dbReference type="GeneID" id="63867078"/>
<dbReference type="SUPFAM" id="SSF52777">
    <property type="entry name" value="CoA-dependent acyltransferases"/>
    <property type="match status" value="4"/>
</dbReference>
<dbReference type="SUPFAM" id="SSF47336">
    <property type="entry name" value="ACP-like"/>
    <property type="match status" value="2"/>
</dbReference>
<keyword evidence="1" id="KW-0596">Phosphopantetheine</keyword>
<dbReference type="PROSITE" id="PS50075">
    <property type="entry name" value="CARRIER"/>
    <property type="match status" value="1"/>
</dbReference>
<evidence type="ECO:0000256" key="2">
    <source>
        <dbReference type="ARBA" id="ARBA00022553"/>
    </source>
</evidence>
<evidence type="ECO:0000313" key="6">
    <source>
        <dbReference type="EMBL" id="RAK72246.1"/>
    </source>
</evidence>
<organism evidence="6 7">
    <name type="scientific">Aspergillus fijiensis CBS 313.89</name>
    <dbReference type="NCBI Taxonomy" id="1448319"/>
    <lineage>
        <taxon>Eukaryota</taxon>
        <taxon>Fungi</taxon>
        <taxon>Dikarya</taxon>
        <taxon>Ascomycota</taxon>
        <taxon>Pezizomycotina</taxon>
        <taxon>Eurotiomycetes</taxon>
        <taxon>Eurotiomycetidae</taxon>
        <taxon>Eurotiales</taxon>
        <taxon>Aspergillaceae</taxon>
        <taxon>Aspergillus</taxon>
    </lineage>
</organism>
<keyword evidence="7" id="KW-1185">Reference proteome</keyword>
<dbReference type="SUPFAM" id="SSF56801">
    <property type="entry name" value="Acetyl-CoA synthetase-like"/>
    <property type="match status" value="2"/>
</dbReference>
<dbReference type="RefSeq" id="XP_040796258.1">
    <property type="nucleotide sequence ID" value="XM_040949743.1"/>
</dbReference>
<dbReference type="Proteomes" id="UP000249789">
    <property type="component" value="Unassembled WGS sequence"/>
</dbReference>
<dbReference type="InterPro" id="IPR045851">
    <property type="entry name" value="AMP-bd_C_sf"/>
</dbReference>
<reference evidence="6 7" key="1">
    <citation type="submission" date="2018-02" db="EMBL/GenBank/DDBJ databases">
        <title>The genomes of Aspergillus section Nigri reveals drivers in fungal speciation.</title>
        <authorList>
            <consortium name="DOE Joint Genome Institute"/>
            <person name="Vesth T.C."/>
            <person name="Nybo J."/>
            <person name="Theobald S."/>
            <person name="Brandl J."/>
            <person name="Frisvad J.C."/>
            <person name="Nielsen K.F."/>
            <person name="Lyhne E.K."/>
            <person name="Kogle M.E."/>
            <person name="Kuo A."/>
            <person name="Riley R."/>
            <person name="Clum A."/>
            <person name="Nolan M."/>
            <person name="Lipzen A."/>
            <person name="Salamov A."/>
            <person name="Henrissat B."/>
            <person name="Wiebenga A."/>
            <person name="De vries R.P."/>
            <person name="Grigoriev I.V."/>
            <person name="Mortensen U.H."/>
            <person name="Andersen M.R."/>
            <person name="Baker S.E."/>
        </authorList>
    </citation>
    <scope>NUCLEOTIDE SEQUENCE [LARGE SCALE GENOMIC DNA]</scope>
    <source>
        <strain evidence="6 7">CBS 313.89</strain>
    </source>
</reference>